<evidence type="ECO:0000256" key="4">
    <source>
        <dbReference type="ARBA" id="ARBA00023027"/>
    </source>
</evidence>
<accession>A0AA49GR83</accession>
<dbReference type="GO" id="GO:0000166">
    <property type="term" value="F:nucleotide binding"/>
    <property type="evidence" value="ECO:0007669"/>
    <property type="project" value="InterPro"/>
</dbReference>
<dbReference type="InterPro" id="IPR050463">
    <property type="entry name" value="Gfo/Idh/MocA_oxidrdct_glycsds"/>
</dbReference>
<feature type="domain" description="Gfo/Idh/MocA-like oxidoreductase N-terminal" evidence="6">
    <location>
        <begin position="39"/>
        <end position="163"/>
    </location>
</feature>
<evidence type="ECO:0000256" key="1">
    <source>
        <dbReference type="ARBA" id="ARBA00001911"/>
    </source>
</evidence>
<dbReference type="Gene3D" id="3.40.50.720">
    <property type="entry name" value="NAD(P)-binding Rossmann-like Domain"/>
    <property type="match status" value="1"/>
</dbReference>
<dbReference type="Pfam" id="PF21252">
    <property type="entry name" value="Glyco_hydro_109_C"/>
    <property type="match status" value="1"/>
</dbReference>
<dbReference type="AlphaFoldDB" id="A0AA49GR83"/>
<comment type="cofactor">
    <cofactor evidence="1">
        <name>NAD(+)</name>
        <dbReference type="ChEBI" id="CHEBI:57540"/>
    </cofactor>
</comment>
<dbReference type="GO" id="GO:0016798">
    <property type="term" value="F:hydrolase activity, acting on glycosyl bonds"/>
    <property type="evidence" value="ECO:0007669"/>
    <property type="project" value="UniProtKB-KW"/>
</dbReference>
<dbReference type="PANTHER" id="PTHR43818:SF1">
    <property type="entry name" value="GLYCOSYL HYDROLASE FAMILY 109 PROTEIN"/>
    <property type="match status" value="1"/>
</dbReference>
<keyword evidence="3" id="KW-0378">Hydrolase</keyword>
<dbReference type="EMBL" id="CP120682">
    <property type="protein sequence ID" value="WKN37230.1"/>
    <property type="molecule type" value="Genomic_DNA"/>
</dbReference>
<evidence type="ECO:0000313" key="8">
    <source>
        <dbReference type="EMBL" id="WKN37230.1"/>
    </source>
</evidence>
<dbReference type="PANTHER" id="PTHR43818">
    <property type="entry name" value="BCDNA.GH03377"/>
    <property type="match status" value="1"/>
</dbReference>
<dbReference type="InterPro" id="IPR000683">
    <property type="entry name" value="Gfo/Idh/MocA-like_OxRdtase_N"/>
</dbReference>
<feature type="domain" description="Glycosyl hydrolase 109 C-terminal" evidence="7">
    <location>
        <begin position="175"/>
        <end position="356"/>
    </location>
</feature>
<dbReference type="InterPro" id="IPR049303">
    <property type="entry name" value="Glyco_hydro_109_C"/>
</dbReference>
<evidence type="ECO:0000259" key="7">
    <source>
        <dbReference type="Pfam" id="PF21252"/>
    </source>
</evidence>
<dbReference type="SUPFAM" id="SSF55347">
    <property type="entry name" value="Glyceraldehyde-3-phosphate dehydrogenase-like, C-terminal domain"/>
    <property type="match status" value="1"/>
</dbReference>
<reference evidence="8" key="1">
    <citation type="journal article" date="2023" name="Comput. Struct. Biotechnol. J.">
        <title>Discovery of a novel marine Bacteroidetes with a rich repertoire of carbohydrate-active enzymes.</title>
        <authorList>
            <person name="Chen B."/>
            <person name="Liu G."/>
            <person name="Chen Q."/>
            <person name="Wang H."/>
            <person name="Liu L."/>
            <person name="Tang K."/>
        </authorList>
    </citation>
    <scope>NUCLEOTIDE SEQUENCE</scope>
    <source>
        <strain evidence="8">TK19036</strain>
    </source>
</reference>
<comment type="similarity">
    <text evidence="2">Belongs to the Gfo/Idh/MocA family. Glycosyl hydrolase 109 subfamily.</text>
</comment>
<protein>
    <submittedName>
        <fullName evidence="8">Gfo/Idh/MocA family oxidoreductase</fullName>
    </submittedName>
</protein>
<dbReference type="Pfam" id="PF01408">
    <property type="entry name" value="GFO_IDH_MocA"/>
    <property type="match status" value="1"/>
</dbReference>
<reference evidence="8" key="2">
    <citation type="journal article" date="2024" name="Antonie Van Leeuwenhoek">
        <title>Roseihalotalea indica gen. nov., sp. nov., a halophilic Bacteroidetes from mesopelagic Southwest Indian Ocean with higher carbohydrate metabolic potential.</title>
        <authorList>
            <person name="Chen B."/>
            <person name="Zhang M."/>
            <person name="Lin D."/>
            <person name="Ye J."/>
            <person name="Tang K."/>
        </authorList>
    </citation>
    <scope>NUCLEOTIDE SEQUENCE</scope>
    <source>
        <strain evidence="8">TK19036</strain>
    </source>
</reference>
<keyword evidence="4" id="KW-0520">NAD</keyword>
<name>A0AA49GR83_9BACT</name>
<organism evidence="8">
    <name type="scientific">Roseihalotalea indica</name>
    <dbReference type="NCBI Taxonomy" id="2867963"/>
    <lineage>
        <taxon>Bacteria</taxon>
        <taxon>Pseudomonadati</taxon>
        <taxon>Bacteroidota</taxon>
        <taxon>Cytophagia</taxon>
        <taxon>Cytophagales</taxon>
        <taxon>Catalimonadaceae</taxon>
        <taxon>Roseihalotalea</taxon>
    </lineage>
</organism>
<evidence type="ECO:0000256" key="3">
    <source>
        <dbReference type="ARBA" id="ARBA00022801"/>
    </source>
</evidence>
<dbReference type="Gene3D" id="3.30.360.10">
    <property type="entry name" value="Dihydrodipicolinate Reductase, domain 2"/>
    <property type="match status" value="1"/>
</dbReference>
<keyword evidence="5" id="KW-0326">Glycosidase</keyword>
<gene>
    <name evidence="8" type="ORF">K4G66_00720</name>
</gene>
<evidence type="ECO:0000256" key="5">
    <source>
        <dbReference type="ARBA" id="ARBA00023295"/>
    </source>
</evidence>
<evidence type="ECO:0000259" key="6">
    <source>
        <dbReference type="Pfam" id="PF01408"/>
    </source>
</evidence>
<sequence length="452" mass="50302">MINTLNRRNFVKTSVASGVGLSVLSVPNILFGQDDRKVNLGFIGVGMRGRNHVRVAGARPDVNIKAICDIDPASIEAAQKLLREAGHTDAEAYTNGEYDYLRMLERDDLDAVIIATPWLWHTRMAVAAMKAGKFAGVEVSAANTLEECWDLVNVHEETKTPVMILENVCYRRDVMAVLNMVRDGLFGELIHLECGYQHDLRNVKFNNGKDPYGGGVEFGEKGFSEAKWRTNHSVHRNGDIYPTHGIGPVANMININRGNRFDTITSVASKSRGLHKYIVDNGGEDHPNAKVEFKLGDVVTSLIKTVNGETIMVQHDTNSPRPYSLGFRVQGTQGIWMDLNQSLLIEGKTPEHEWTSDAEYMKEYDHPLWQKYGEQANGAGHGGMDFFLIHCFVEAVKNNEPAPIDAYDAAAWSSITPLSEQSIALGGETMEFPDFTRGQWMKREPQFALSTT</sequence>
<dbReference type="InterPro" id="IPR036291">
    <property type="entry name" value="NAD(P)-bd_dom_sf"/>
</dbReference>
<proteinExistence type="inferred from homology"/>
<evidence type="ECO:0000256" key="2">
    <source>
        <dbReference type="ARBA" id="ARBA00009329"/>
    </source>
</evidence>
<dbReference type="SUPFAM" id="SSF51735">
    <property type="entry name" value="NAD(P)-binding Rossmann-fold domains"/>
    <property type="match status" value="1"/>
</dbReference>